<reference evidence="4 5" key="1">
    <citation type="submission" date="2017-11" db="EMBL/GenBank/DDBJ databases">
        <title>De novo assembly and phasing of dikaryotic genomes from two isolates of Puccinia coronata f. sp. avenae, the causal agent of oat crown rust.</title>
        <authorList>
            <person name="Miller M.E."/>
            <person name="Zhang Y."/>
            <person name="Omidvar V."/>
            <person name="Sperschneider J."/>
            <person name="Schwessinger B."/>
            <person name="Raley C."/>
            <person name="Palmer J.M."/>
            <person name="Garnica D."/>
            <person name="Upadhyaya N."/>
            <person name="Rathjen J."/>
            <person name="Taylor J.M."/>
            <person name="Park R.F."/>
            <person name="Dodds P.N."/>
            <person name="Hirsch C.D."/>
            <person name="Kianian S.F."/>
            <person name="Figueroa M."/>
        </authorList>
    </citation>
    <scope>NUCLEOTIDE SEQUENCE [LARGE SCALE GENOMIC DNA]</scope>
    <source>
        <strain evidence="2">12NC29</strain>
        <strain evidence="3">12SD80</strain>
    </source>
</reference>
<dbReference type="Proteomes" id="UP000235392">
    <property type="component" value="Unassembled WGS sequence"/>
</dbReference>
<organism evidence="3 5">
    <name type="scientific">Puccinia coronata f. sp. avenae</name>
    <dbReference type="NCBI Taxonomy" id="200324"/>
    <lineage>
        <taxon>Eukaryota</taxon>
        <taxon>Fungi</taxon>
        <taxon>Dikarya</taxon>
        <taxon>Basidiomycota</taxon>
        <taxon>Pucciniomycotina</taxon>
        <taxon>Pucciniomycetes</taxon>
        <taxon>Pucciniales</taxon>
        <taxon>Pucciniaceae</taxon>
        <taxon>Puccinia</taxon>
    </lineage>
</organism>
<dbReference type="EMBL" id="PGCI01000090">
    <property type="protein sequence ID" value="PLW41352.1"/>
    <property type="molecule type" value="Genomic_DNA"/>
</dbReference>
<dbReference type="EMBL" id="PGCJ01000929">
    <property type="protein sequence ID" value="PLW14133.1"/>
    <property type="molecule type" value="Genomic_DNA"/>
</dbReference>
<gene>
    <name evidence="2" type="ORF">PCANC_18087</name>
    <name evidence="3" type="ORF">PCASD_08876</name>
</gene>
<keyword evidence="4" id="KW-1185">Reference proteome</keyword>
<comment type="caution">
    <text evidence="3">The sequence shown here is derived from an EMBL/GenBank/DDBJ whole genome shotgun (WGS) entry which is preliminary data.</text>
</comment>
<protein>
    <recommendedName>
        <fullName evidence="6">Secreted protein</fullName>
    </recommendedName>
</protein>
<evidence type="ECO:0000313" key="2">
    <source>
        <dbReference type="EMBL" id="PLW14133.1"/>
    </source>
</evidence>
<evidence type="ECO:0008006" key="6">
    <source>
        <dbReference type="Google" id="ProtNLM"/>
    </source>
</evidence>
<evidence type="ECO:0000313" key="5">
    <source>
        <dbReference type="Proteomes" id="UP000235392"/>
    </source>
</evidence>
<name>A0A2N5UUB3_9BASI</name>
<evidence type="ECO:0000313" key="3">
    <source>
        <dbReference type="EMBL" id="PLW41352.1"/>
    </source>
</evidence>
<dbReference type="Proteomes" id="UP000235388">
    <property type="component" value="Unassembled WGS sequence"/>
</dbReference>
<feature type="signal peptide" evidence="1">
    <location>
        <begin position="1"/>
        <end position="17"/>
    </location>
</feature>
<feature type="chain" id="PRO_5015083925" description="Secreted protein" evidence="1">
    <location>
        <begin position="18"/>
        <end position="285"/>
    </location>
</feature>
<evidence type="ECO:0000256" key="1">
    <source>
        <dbReference type="SAM" id="SignalP"/>
    </source>
</evidence>
<dbReference type="AlphaFoldDB" id="A0A2N5UUB3"/>
<keyword evidence="1" id="KW-0732">Signal</keyword>
<sequence length="285" mass="31578">MRLTCYSLLIFFPSIFTQPNLSSIHEITSAYESEIVELEPQQSFVGRSHEITPAFGPEIGNQYGADPLIRNKSTRPRRGGGGLIPVLENTPELFPLQFDTVLDKLIADKDVADKNYLSSLGKQASKVLLKTFKGMVRSKNKSDANEMGDDAAGLAWAIVDFRARLLGKDPRIPAREFNNFNLQSLGFSQGTITKLDSFLSASLKSHQISSEITPDSVSKKQLEFKKNIEQVFKKHFATLAKGVPGERGNEQCETLNQEMKALQPRLAEITGRPAPRGGKPVQDEK</sequence>
<accession>A0A2N5UUB3</accession>
<proteinExistence type="predicted"/>
<evidence type="ECO:0000313" key="4">
    <source>
        <dbReference type="Proteomes" id="UP000235388"/>
    </source>
</evidence>